<evidence type="ECO:0000256" key="6">
    <source>
        <dbReference type="SAM" id="Phobius"/>
    </source>
</evidence>
<organism evidence="7 8">
    <name type="scientific">Cuscuta campestris</name>
    <dbReference type="NCBI Taxonomy" id="132261"/>
    <lineage>
        <taxon>Eukaryota</taxon>
        <taxon>Viridiplantae</taxon>
        <taxon>Streptophyta</taxon>
        <taxon>Embryophyta</taxon>
        <taxon>Tracheophyta</taxon>
        <taxon>Spermatophyta</taxon>
        <taxon>Magnoliopsida</taxon>
        <taxon>eudicotyledons</taxon>
        <taxon>Gunneridae</taxon>
        <taxon>Pentapetalae</taxon>
        <taxon>asterids</taxon>
        <taxon>lamiids</taxon>
        <taxon>Solanales</taxon>
        <taxon>Convolvulaceae</taxon>
        <taxon>Cuscuteae</taxon>
        <taxon>Cuscuta</taxon>
        <taxon>Cuscuta subgen. Grammica</taxon>
        <taxon>Cuscuta sect. Cleistogrammica</taxon>
    </lineage>
</organism>
<proteinExistence type="inferred from homology"/>
<keyword evidence="6" id="KW-1133">Transmembrane helix</keyword>
<protein>
    <recommendedName>
        <fullName evidence="9">S-protein homolog</fullName>
    </recommendedName>
</protein>
<dbReference type="PANTHER" id="PTHR31232">
    <property type="match status" value="1"/>
</dbReference>
<reference evidence="7 8" key="1">
    <citation type="submission" date="2018-04" db="EMBL/GenBank/DDBJ databases">
        <authorList>
            <person name="Vogel A."/>
        </authorList>
    </citation>
    <scope>NUCLEOTIDE SEQUENCE [LARGE SCALE GENOMIC DNA]</scope>
</reference>
<name>A0A484LSP1_9ASTE</name>
<dbReference type="InterPro" id="IPR010264">
    <property type="entry name" value="Self-incomp_S1"/>
</dbReference>
<comment type="subcellular location">
    <subcellularLocation>
        <location evidence="1">Secreted</location>
    </subcellularLocation>
</comment>
<dbReference type="Pfam" id="PF05938">
    <property type="entry name" value="Self-incomp_S1"/>
    <property type="match status" value="2"/>
</dbReference>
<keyword evidence="3" id="KW-0713">Self-incompatibility</keyword>
<comment type="similarity">
    <text evidence="2">Belongs to the plant self-incompatibility (S1) protein family.</text>
</comment>
<keyword evidence="5" id="KW-0732">Signal</keyword>
<dbReference type="AlphaFoldDB" id="A0A484LSP1"/>
<dbReference type="OrthoDB" id="1096418at2759"/>
<evidence type="ECO:0000256" key="5">
    <source>
        <dbReference type="ARBA" id="ARBA00022729"/>
    </source>
</evidence>
<keyword evidence="4" id="KW-0964">Secreted</keyword>
<evidence type="ECO:0000313" key="8">
    <source>
        <dbReference type="Proteomes" id="UP000595140"/>
    </source>
</evidence>
<dbReference type="EMBL" id="OOIL02001902">
    <property type="protein sequence ID" value="VFQ79247.1"/>
    <property type="molecule type" value="Genomic_DNA"/>
</dbReference>
<dbReference type="GO" id="GO:0060320">
    <property type="term" value="P:rejection of self pollen"/>
    <property type="evidence" value="ECO:0007669"/>
    <property type="project" value="UniProtKB-KW"/>
</dbReference>
<sequence length="420" mass="48739">MDGQNRHAGNDRPSEVLWEAITRWFDVGRERWVERAWLLFWRLVNLAAVLLVGFVIVWAVLQPHKPSFIVRSATVRALNLSIPHIFSPDLEVKLAFHNRNRRIGIYYGEATVYATYRDRRITYNTHLPPVSQGVRAKDVWSFPLYGNNDPMDTDTGTHLIPDQQVGEAEIDIKIFGSVKWRVGCFISLLLIFICCGHQAISDVSIGINEEKEIEILNMIPTNNPVQPPMELLVHCKSKDNDLGPRKLSWSEAQSFDFRVNLWHTTLFWCRFDWGSKFANVVVFYAKTNDFKGEYDLSWMSDFYSHYYNPVQPPMELLVHCKSKDNDLGPWKLSWFEARTIQFRVNLWFSTLFWCRFDWGSKFANVVVFDTKNPDLGGEKYLNWQVKTDGFYFASGDDPVGSDYKLLASWTDAPLPSKEIN</sequence>
<dbReference type="Proteomes" id="UP000595140">
    <property type="component" value="Unassembled WGS sequence"/>
</dbReference>
<evidence type="ECO:0000256" key="3">
    <source>
        <dbReference type="ARBA" id="ARBA00022471"/>
    </source>
</evidence>
<feature type="transmembrane region" description="Helical" evidence="6">
    <location>
        <begin position="39"/>
        <end position="61"/>
    </location>
</feature>
<evidence type="ECO:0008006" key="9">
    <source>
        <dbReference type="Google" id="ProtNLM"/>
    </source>
</evidence>
<keyword evidence="6" id="KW-0812">Transmembrane</keyword>
<dbReference type="GO" id="GO:0005576">
    <property type="term" value="C:extracellular region"/>
    <property type="evidence" value="ECO:0007669"/>
    <property type="project" value="UniProtKB-SubCell"/>
</dbReference>
<dbReference type="PANTHER" id="PTHR31232:SF172">
    <property type="entry name" value="S-PROTEIN HOMOLOG"/>
    <property type="match status" value="1"/>
</dbReference>
<evidence type="ECO:0000256" key="2">
    <source>
        <dbReference type="ARBA" id="ARBA00005581"/>
    </source>
</evidence>
<accession>A0A484LSP1</accession>
<keyword evidence="8" id="KW-1185">Reference proteome</keyword>
<keyword evidence="6" id="KW-0472">Membrane</keyword>
<gene>
    <name evidence="7" type="ORF">CCAM_LOCUS21023</name>
</gene>
<evidence type="ECO:0000256" key="4">
    <source>
        <dbReference type="ARBA" id="ARBA00022525"/>
    </source>
</evidence>
<evidence type="ECO:0000313" key="7">
    <source>
        <dbReference type="EMBL" id="VFQ79247.1"/>
    </source>
</evidence>
<evidence type="ECO:0000256" key="1">
    <source>
        <dbReference type="ARBA" id="ARBA00004613"/>
    </source>
</evidence>